<proteinExistence type="predicted"/>
<comment type="caution">
    <text evidence="2">The sequence shown here is derived from an EMBL/GenBank/DDBJ whole genome shotgun (WGS) entry which is preliminary data.</text>
</comment>
<dbReference type="Proteomes" id="UP001485043">
    <property type="component" value="Unassembled WGS sequence"/>
</dbReference>
<evidence type="ECO:0000313" key="3">
    <source>
        <dbReference type="Proteomes" id="UP001485043"/>
    </source>
</evidence>
<dbReference type="AlphaFoldDB" id="A0AAW1SKQ6"/>
<evidence type="ECO:0000313" key="2">
    <source>
        <dbReference type="EMBL" id="KAK9846105.1"/>
    </source>
</evidence>
<organism evidence="2 3">
    <name type="scientific">Apatococcus fuscideae</name>
    <dbReference type="NCBI Taxonomy" id="2026836"/>
    <lineage>
        <taxon>Eukaryota</taxon>
        <taxon>Viridiplantae</taxon>
        <taxon>Chlorophyta</taxon>
        <taxon>core chlorophytes</taxon>
        <taxon>Trebouxiophyceae</taxon>
        <taxon>Chlorellales</taxon>
        <taxon>Chlorellaceae</taxon>
        <taxon>Apatococcus</taxon>
    </lineage>
</organism>
<name>A0AAW1SKQ6_9CHLO</name>
<feature type="signal peptide" evidence="1">
    <location>
        <begin position="1"/>
        <end position="23"/>
    </location>
</feature>
<feature type="chain" id="PRO_5044013547" evidence="1">
    <location>
        <begin position="24"/>
        <end position="200"/>
    </location>
</feature>
<accession>A0AAW1SKQ6</accession>
<evidence type="ECO:0000256" key="1">
    <source>
        <dbReference type="SAM" id="SignalP"/>
    </source>
</evidence>
<keyword evidence="1" id="KW-0732">Signal</keyword>
<dbReference type="EMBL" id="JALJOV010001564">
    <property type="protein sequence ID" value="KAK9846105.1"/>
    <property type="molecule type" value="Genomic_DNA"/>
</dbReference>
<reference evidence="2 3" key="1">
    <citation type="journal article" date="2024" name="Nat. Commun.">
        <title>Phylogenomics reveals the evolutionary origins of lichenization in chlorophyte algae.</title>
        <authorList>
            <person name="Puginier C."/>
            <person name="Libourel C."/>
            <person name="Otte J."/>
            <person name="Skaloud P."/>
            <person name="Haon M."/>
            <person name="Grisel S."/>
            <person name="Petersen M."/>
            <person name="Berrin J.G."/>
            <person name="Delaux P.M."/>
            <person name="Dal Grande F."/>
            <person name="Keller J."/>
        </authorList>
    </citation>
    <scope>NUCLEOTIDE SEQUENCE [LARGE SCALE GENOMIC DNA]</scope>
    <source>
        <strain evidence="2 3">SAG 2523</strain>
    </source>
</reference>
<gene>
    <name evidence="2" type="ORF">WJX84_002237</name>
</gene>
<protein>
    <submittedName>
        <fullName evidence="2">Uncharacterized protein</fullName>
    </submittedName>
</protein>
<keyword evidence="3" id="KW-1185">Reference proteome</keyword>
<sequence>MKSVVKLGLSALPVLLFATISLADEPLHYSLWTQRQRQLLAQDESAAYAPASAPPPRHSRRIDLESASPVNAVVTELGEWASSWERASGRGLAEGLQDLETPHITVLATLALTNATAQLVYQSIRSSPALVEALRSSVEATRNVIAIAALEGYQTLVTEASGVCQKATDLLALETPQATLLGWVDIREQSLTLKRSTASG</sequence>